<dbReference type="GO" id="GO:0015074">
    <property type="term" value="P:DNA integration"/>
    <property type="evidence" value="ECO:0007669"/>
    <property type="project" value="InterPro"/>
</dbReference>
<protein>
    <recommendedName>
        <fullName evidence="3">Tyr recombinase domain-containing protein</fullName>
    </recommendedName>
</protein>
<dbReference type="Pfam" id="PF00589">
    <property type="entry name" value="Phage_integrase"/>
    <property type="match status" value="1"/>
</dbReference>
<name>A0A0F8ZXM4_9ZZZZ</name>
<dbReference type="InterPro" id="IPR050090">
    <property type="entry name" value="Tyrosine_recombinase_XerCD"/>
</dbReference>
<dbReference type="GO" id="GO:0003677">
    <property type="term" value="F:DNA binding"/>
    <property type="evidence" value="ECO:0007669"/>
    <property type="project" value="UniProtKB-KW"/>
</dbReference>
<keyword evidence="2" id="KW-0233">DNA recombination</keyword>
<dbReference type="PROSITE" id="PS51898">
    <property type="entry name" value="TYR_RECOMBINASE"/>
    <property type="match status" value="1"/>
</dbReference>
<dbReference type="AlphaFoldDB" id="A0A0F8ZXM4"/>
<dbReference type="EMBL" id="LAZR01045512">
    <property type="protein sequence ID" value="KKK98697.1"/>
    <property type="molecule type" value="Genomic_DNA"/>
</dbReference>
<sequence>MTLKVLDQSEIERLNQYFDQIPLLEDHPYLWVRNRLIAFFMLDAGLRAGEVVQLTFDSVFCGLTMNDSISLSASTTKSKRARIIPMTTRLGTFLHIYVNRPSPPLTITPFDYLFPSGNPHRHLTTRQVHRICTEIGQSAFGRPFNPHQLRHTFATRLMRVSPIRVVQELLGHGSLSSTQIYTHPNTNDLKNAIELM</sequence>
<evidence type="ECO:0000313" key="4">
    <source>
        <dbReference type="EMBL" id="KKK98697.1"/>
    </source>
</evidence>
<reference evidence="4" key="1">
    <citation type="journal article" date="2015" name="Nature">
        <title>Complex archaea that bridge the gap between prokaryotes and eukaryotes.</title>
        <authorList>
            <person name="Spang A."/>
            <person name="Saw J.H."/>
            <person name="Jorgensen S.L."/>
            <person name="Zaremba-Niedzwiedzka K."/>
            <person name="Martijn J."/>
            <person name="Lind A.E."/>
            <person name="van Eijk R."/>
            <person name="Schleper C."/>
            <person name="Guy L."/>
            <person name="Ettema T.J."/>
        </authorList>
    </citation>
    <scope>NUCLEOTIDE SEQUENCE</scope>
</reference>
<gene>
    <name evidence="4" type="ORF">LCGC14_2640140</name>
</gene>
<organism evidence="4">
    <name type="scientific">marine sediment metagenome</name>
    <dbReference type="NCBI Taxonomy" id="412755"/>
    <lineage>
        <taxon>unclassified sequences</taxon>
        <taxon>metagenomes</taxon>
        <taxon>ecological metagenomes</taxon>
    </lineage>
</organism>
<accession>A0A0F8ZXM4</accession>
<dbReference type="PANTHER" id="PTHR30349:SF41">
    <property type="entry name" value="INTEGRASE_RECOMBINASE PROTEIN MJ0367-RELATED"/>
    <property type="match status" value="1"/>
</dbReference>
<dbReference type="InterPro" id="IPR013762">
    <property type="entry name" value="Integrase-like_cat_sf"/>
</dbReference>
<dbReference type="InterPro" id="IPR002104">
    <property type="entry name" value="Integrase_catalytic"/>
</dbReference>
<evidence type="ECO:0000256" key="1">
    <source>
        <dbReference type="ARBA" id="ARBA00023125"/>
    </source>
</evidence>
<comment type="caution">
    <text evidence="4">The sequence shown here is derived from an EMBL/GenBank/DDBJ whole genome shotgun (WGS) entry which is preliminary data.</text>
</comment>
<keyword evidence="1" id="KW-0238">DNA-binding</keyword>
<feature type="domain" description="Tyr recombinase" evidence="3">
    <location>
        <begin position="1"/>
        <end position="194"/>
    </location>
</feature>
<dbReference type="PANTHER" id="PTHR30349">
    <property type="entry name" value="PHAGE INTEGRASE-RELATED"/>
    <property type="match status" value="1"/>
</dbReference>
<dbReference type="InterPro" id="IPR011010">
    <property type="entry name" value="DNA_brk_join_enz"/>
</dbReference>
<dbReference type="Gene3D" id="1.10.443.10">
    <property type="entry name" value="Intergrase catalytic core"/>
    <property type="match status" value="1"/>
</dbReference>
<proteinExistence type="predicted"/>
<dbReference type="GO" id="GO:0006310">
    <property type="term" value="P:DNA recombination"/>
    <property type="evidence" value="ECO:0007669"/>
    <property type="project" value="UniProtKB-KW"/>
</dbReference>
<dbReference type="SUPFAM" id="SSF56349">
    <property type="entry name" value="DNA breaking-rejoining enzymes"/>
    <property type="match status" value="1"/>
</dbReference>
<evidence type="ECO:0000259" key="3">
    <source>
        <dbReference type="PROSITE" id="PS51898"/>
    </source>
</evidence>
<evidence type="ECO:0000256" key="2">
    <source>
        <dbReference type="ARBA" id="ARBA00023172"/>
    </source>
</evidence>